<protein>
    <submittedName>
        <fullName evidence="1">Uncharacterized protein</fullName>
    </submittedName>
</protein>
<name>A0AAI9X4Z8_PENTH</name>
<evidence type="ECO:0000313" key="2">
    <source>
        <dbReference type="Proteomes" id="UP001227192"/>
    </source>
</evidence>
<comment type="caution">
    <text evidence="1">The sequence shown here is derived from an EMBL/GenBank/DDBJ whole genome shotgun (WGS) entry which is preliminary data.</text>
</comment>
<reference evidence="1" key="2">
    <citation type="journal article" date="2016" name="Fungal Biol.">
        <title>Ochratoxin A production by Penicillium thymicola.</title>
        <authorList>
            <person name="Nguyen H.D.T."/>
            <person name="McMullin D.R."/>
            <person name="Ponomareva E."/>
            <person name="Riley R."/>
            <person name="Pomraning K.R."/>
            <person name="Baker S.E."/>
            <person name="Seifert K.A."/>
        </authorList>
    </citation>
    <scope>NUCLEOTIDE SEQUENCE</scope>
    <source>
        <strain evidence="1">DAOM 180753</strain>
    </source>
</reference>
<proteinExistence type="predicted"/>
<organism evidence="1 2">
    <name type="scientific">Penicillium thymicola</name>
    <dbReference type="NCBI Taxonomy" id="293382"/>
    <lineage>
        <taxon>Eukaryota</taxon>
        <taxon>Fungi</taxon>
        <taxon>Dikarya</taxon>
        <taxon>Ascomycota</taxon>
        <taxon>Pezizomycotina</taxon>
        <taxon>Eurotiomycetes</taxon>
        <taxon>Eurotiomycetidae</taxon>
        <taxon>Eurotiales</taxon>
        <taxon>Aspergillaceae</taxon>
        <taxon>Penicillium</taxon>
    </lineage>
</organism>
<dbReference type="AlphaFoldDB" id="A0AAI9X4Z8"/>
<accession>A0AAI9X4Z8</accession>
<evidence type="ECO:0000313" key="1">
    <source>
        <dbReference type="EMBL" id="KAJ9483703.1"/>
    </source>
</evidence>
<sequence>MCIYWYTTQEFLAGHMKFDPRSARHADLDEKTIWDCTQSECYRAFTQSRSEKKLDPKDDPSDFSLKDMLWHS</sequence>
<keyword evidence="2" id="KW-1185">Reference proteome</keyword>
<reference evidence="1" key="1">
    <citation type="submission" date="2015-06" db="EMBL/GenBank/DDBJ databases">
        <authorList>
            <person name="Nguyen H."/>
        </authorList>
    </citation>
    <scope>NUCLEOTIDE SEQUENCE</scope>
    <source>
        <strain evidence="1">DAOM 180753</strain>
    </source>
</reference>
<gene>
    <name evidence="1" type="ORF">VN97_g9684</name>
</gene>
<dbReference type="EMBL" id="LACB01000404">
    <property type="protein sequence ID" value="KAJ9483703.1"/>
    <property type="molecule type" value="Genomic_DNA"/>
</dbReference>
<dbReference type="Proteomes" id="UP001227192">
    <property type="component" value="Unassembled WGS sequence"/>
</dbReference>